<keyword evidence="4" id="KW-1185">Reference proteome</keyword>
<dbReference type="OMA" id="WVFHIPE"/>
<dbReference type="InterPro" id="IPR018247">
    <property type="entry name" value="EF_Hand_1_Ca_BS"/>
</dbReference>
<evidence type="ECO:0000313" key="3">
    <source>
        <dbReference type="EMBL" id="GCC25584.1"/>
    </source>
</evidence>
<reference evidence="3 4" key="1">
    <citation type="journal article" date="2018" name="Nat. Ecol. Evol.">
        <title>Shark genomes provide insights into elasmobranch evolution and the origin of vertebrates.</title>
        <authorList>
            <person name="Hara Y"/>
            <person name="Yamaguchi K"/>
            <person name="Onimaru K"/>
            <person name="Kadota M"/>
            <person name="Koyanagi M"/>
            <person name="Keeley SD"/>
            <person name="Tatsumi K"/>
            <person name="Tanaka K"/>
            <person name="Motone F"/>
            <person name="Kageyama Y"/>
            <person name="Nozu R"/>
            <person name="Adachi N"/>
            <person name="Nishimura O"/>
            <person name="Nakagawa R"/>
            <person name="Tanegashima C"/>
            <person name="Kiyatake I"/>
            <person name="Matsumoto R"/>
            <person name="Murakumo K"/>
            <person name="Nishida K"/>
            <person name="Terakita A"/>
            <person name="Kuratani S"/>
            <person name="Sato K"/>
            <person name="Hyodo S Kuraku.S."/>
        </authorList>
    </citation>
    <scope>NUCLEOTIDE SEQUENCE [LARGE SCALE GENOMIC DNA]</scope>
</reference>
<dbReference type="EMBL" id="BEZZ01000090">
    <property type="protein sequence ID" value="GCC25584.1"/>
    <property type="molecule type" value="Genomic_DNA"/>
</dbReference>
<dbReference type="AlphaFoldDB" id="A0A401S5B3"/>
<organism evidence="3 4">
    <name type="scientific">Chiloscyllium punctatum</name>
    <name type="common">Brownbanded bambooshark</name>
    <name type="synonym">Hemiscyllium punctatum</name>
    <dbReference type="NCBI Taxonomy" id="137246"/>
    <lineage>
        <taxon>Eukaryota</taxon>
        <taxon>Metazoa</taxon>
        <taxon>Chordata</taxon>
        <taxon>Craniata</taxon>
        <taxon>Vertebrata</taxon>
        <taxon>Chondrichthyes</taxon>
        <taxon>Elasmobranchii</taxon>
        <taxon>Galeomorphii</taxon>
        <taxon>Galeoidea</taxon>
        <taxon>Orectolobiformes</taxon>
        <taxon>Hemiscylliidae</taxon>
        <taxon>Chiloscyllium</taxon>
    </lineage>
</organism>
<dbReference type="InterPro" id="IPR011992">
    <property type="entry name" value="EF-hand-dom_pair"/>
</dbReference>
<evidence type="ECO:0000256" key="1">
    <source>
        <dbReference type="ARBA" id="ARBA00022837"/>
    </source>
</evidence>
<sequence length="185" mass="21290">MGNVKVDRNPPLRLEQSVSRRTLCWQRAGRFGYLARKKKFETADFAMNFRPFWLVSVFWAALADCSPLPVKEPEETFSPLPEELHPSPQEPGVFQIVEIPSEFVTYDVNKDGSISLNELSNITETNENDAIQPFHTADIDGNDLLTKQEFEVAPWVFHIPEDVVNPVIEDEYGRLLFEKKHKEVE</sequence>
<dbReference type="STRING" id="137246.A0A401S5B3"/>
<gene>
    <name evidence="3" type="ORF">chiPu_0003995</name>
</gene>
<dbReference type="Proteomes" id="UP000287033">
    <property type="component" value="Unassembled WGS sequence"/>
</dbReference>
<dbReference type="GO" id="GO:0005509">
    <property type="term" value="F:calcium ion binding"/>
    <property type="evidence" value="ECO:0007669"/>
    <property type="project" value="InterPro"/>
</dbReference>
<keyword evidence="1" id="KW-0106">Calcium</keyword>
<evidence type="ECO:0000313" key="4">
    <source>
        <dbReference type="Proteomes" id="UP000287033"/>
    </source>
</evidence>
<dbReference type="InterPro" id="IPR002048">
    <property type="entry name" value="EF_hand_dom"/>
</dbReference>
<feature type="domain" description="EF-hand" evidence="2">
    <location>
        <begin position="94"/>
        <end position="129"/>
    </location>
</feature>
<comment type="caution">
    <text evidence="3">The sequence shown here is derived from an EMBL/GenBank/DDBJ whole genome shotgun (WGS) entry which is preliminary data.</text>
</comment>
<proteinExistence type="predicted"/>
<dbReference type="Gene3D" id="1.10.238.10">
    <property type="entry name" value="EF-hand"/>
    <property type="match status" value="1"/>
</dbReference>
<dbReference type="PROSITE" id="PS50222">
    <property type="entry name" value="EF_HAND_2"/>
    <property type="match status" value="1"/>
</dbReference>
<evidence type="ECO:0000259" key="2">
    <source>
        <dbReference type="PROSITE" id="PS50222"/>
    </source>
</evidence>
<accession>A0A401S5B3</accession>
<name>A0A401S5B3_CHIPU</name>
<dbReference type="OrthoDB" id="9861473at2759"/>
<protein>
    <recommendedName>
        <fullName evidence="2">EF-hand domain-containing protein</fullName>
    </recommendedName>
</protein>
<dbReference type="PROSITE" id="PS00018">
    <property type="entry name" value="EF_HAND_1"/>
    <property type="match status" value="2"/>
</dbReference>
<dbReference type="SUPFAM" id="SSF47473">
    <property type="entry name" value="EF-hand"/>
    <property type="match status" value="1"/>
</dbReference>